<dbReference type="PROSITE" id="PS51354">
    <property type="entry name" value="GLUTAREDOXIN_2"/>
    <property type="match status" value="1"/>
</dbReference>
<dbReference type="Pfam" id="PF00462">
    <property type="entry name" value="Glutaredoxin"/>
    <property type="match status" value="1"/>
</dbReference>
<name>A0A6J7WJG7_9CAUD</name>
<proteinExistence type="predicted"/>
<dbReference type="SUPFAM" id="SSF52833">
    <property type="entry name" value="Thioredoxin-like"/>
    <property type="match status" value="1"/>
</dbReference>
<feature type="domain" description="Glutaredoxin" evidence="1">
    <location>
        <begin position="4"/>
        <end position="54"/>
    </location>
</feature>
<evidence type="ECO:0000313" key="2">
    <source>
        <dbReference type="EMBL" id="CAB5195146.1"/>
    </source>
</evidence>
<reference evidence="2" key="1">
    <citation type="submission" date="2020-05" db="EMBL/GenBank/DDBJ databases">
        <authorList>
            <person name="Chiriac C."/>
            <person name="Salcher M."/>
            <person name="Ghai R."/>
            <person name="Kavagutti S V."/>
        </authorList>
    </citation>
    <scope>NUCLEOTIDE SEQUENCE</scope>
</reference>
<dbReference type="InterPro" id="IPR002109">
    <property type="entry name" value="Glutaredoxin"/>
</dbReference>
<dbReference type="InterPro" id="IPR036249">
    <property type="entry name" value="Thioredoxin-like_sf"/>
</dbReference>
<accession>A0A6J7WJG7</accession>
<sequence>MKTIVYTKDNCPACVLLKTRLTSEGVDFVEVHLGKDMTIEAFKEKFPNVRSVPHMVDVKDAVW</sequence>
<organism evidence="2">
    <name type="scientific">uncultured Caudovirales phage</name>
    <dbReference type="NCBI Taxonomy" id="2100421"/>
    <lineage>
        <taxon>Viruses</taxon>
        <taxon>Duplodnaviria</taxon>
        <taxon>Heunggongvirae</taxon>
        <taxon>Uroviricota</taxon>
        <taxon>Caudoviricetes</taxon>
        <taxon>Peduoviridae</taxon>
        <taxon>Maltschvirus</taxon>
        <taxon>Maltschvirus maltsch</taxon>
    </lineage>
</organism>
<evidence type="ECO:0000259" key="1">
    <source>
        <dbReference type="Pfam" id="PF00462"/>
    </source>
</evidence>
<gene>
    <name evidence="2" type="ORF">UFOVP176_64</name>
</gene>
<dbReference type="EMBL" id="LR798224">
    <property type="protein sequence ID" value="CAB5195146.1"/>
    <property type="molecule type" value="Genomic_DNA"/>
</dbReference>
<protein>
    <submittedName>
        <fullName evidence="2">GlrX_YruB, glutaredoxin-like protein, YruB-family</fullName>
    </submittedName>
</protein>
<dbReference type="Gene3D" id="3.40.30.10">
    <property type="entry name" value="Glutaredoxin"/>
    <property type="match status" value="1"/>
</dbReference>